<protein>
    <submittedName>
        <fullName evidence="1 2">Uncharacterized protein</fullName>
    </submittedName>
</protein>
<dbReference type="EnsemblPlants" id="Pp3c16_22720V3.1">
    <property type="protein sequence ID" value="Pp3c16_22720V3.1"/>
    <property type="gene ID" value="Pp3c16_22720"/>
</dbReference>
<dbReference type="InParanoid" id="A0A2K1J9P3"/>
<organism evidence="1">
    <name type="scientific">Physcomitrium patens</name>
    <name type="common">Spreading-leaved earth moss</name>
    <name type="synonym">Physcomitrella patens</name>
    <dbReference type="NCBI Taxonomy" id="3218"/>
    <lineage>
        <taxon>Eukaryota</taxon>
        <taxon>Viridiplantae</taxon>
        <taxon>Streptophyta</taxon>
        <taxon>Embryophyta</taxon>
        <taxon>Bryophyta</taxon>
        <taxon>Bryophytina</taxon>
        <taxon>Bryopsida</taxon>
        <taxon>Funariidae</taxon>
        <taxon>Funariales</taxon>
        <taxon>Funariaceae</taxon>
        <taxon>Physcomitrium</taxon>
    </lineage>
</organism>
<dbReference type="AlphaFoldDB" id="A0A2K1J9P3"/>
<proteinExistence type="predicted"/>
<evidence type="ECO:0000313" key="3">
    <source>
        <dbReference type="Proteomes" id="UP000006727"/>
    </source>
</evidence>
<dbReference type="EMBL" id="ABEU02000016">
    <property type="protein sequence ID" value="PNR38248.1"/>
    <property type="molecule type" value="Genomic_DNA"/>
</dbReference>
<reference evidence="2" key="3">
    <citation type="submission" date="2020-12" db="UniProtKB">
        <authorList>
            <consortium name="EnsemblPlants"/>
        </authorList>
    </citation>
    <scope>IDENTIFICATION</scope>
</reference>
<dbReference type="Gramene" id="Pp3c16_22720V3.1">
    <property type="protein sequence ID" value="Pp3c16_22720V3.1"/>
    <property type="gene ID" value="Pp3c16_22720"/>
</dbReference>
<reference evidence="1 3" key="2">
    <citation type="journal article" date="2018" name="Plant J.">
        <title>The Physcomitrella patens chromosome-scale assembly reveals moss genome structure and evolution.</title>
        <authorList>
            <person name="Lang D."/>
            <person name="Ullrich K.K."/>
            <person name="Murat F."/>
            <person name="Fuchs J."/>
            <person name="Jenkins J."/>
            <person name="Haas F.B."/>
            <person name="Piednoel M."/>
            <person name="Gundlach H."/>
            <person name="Van Bel M."/>
            <person name="Meyberg R."/>
            <person name="Vives C."/>
            <person name="Morata J."/>
            <person name="Symeonidi A."/>
            <person name="Hiss M."/>
            <person name="Muchero W."/>
            <person name="Kamisugi Y."/>
            <person name="Saleh O."/>
            <person name="Blanc G."/>
            <person name="Decker E.L."/>
            <person name="van Gessel N."/>
            <person name="Grimwood J."/>
            <person name="Hayes R.D."/>
            <person name="Graham S.W."/>
            <person name="Gunter L.E."/>
            <person name="McDaniel S.F."/>
            <person name="Hoernstein S.N.W."/>
            <person name="Larsson A."/>
            <person name="Li F.W."/>
            <person name="Perroud P.F."/>
            <person name="Phillips J."/>
            <person name="Ranjan P."/>
            <person name="Rokshar D.S."/>
            <person name="Rothfels C.J."/>
            <person name="Schneider L."/>
            <person name="Shu S."/>
            <person name="Stevenson D.W."/>
            <person name="Thummler F."/>
            <person name="Tillich M."/>
            <person name="Villarreal Aguilar J.C."/>
            <person name="Widiez T."/>
            <person name="Wong G.K."/>
            <person name="Wymore A."/>
            <person name="Zhang Y."/>
            <person name="Zimmer A.D."/>
            <person name="Quatrano R.S."/>
            <person name="Mayer K.F.X."/>
            <person name="Goodstein D."/>
            <person name="Casacuberta J.M."/>
            <person name="Vandepoele K."/>
            <person name="Reski R."/>
            <person name="Cuming A.C."/>
            <person name="Tuskan G.A."/>
            <person name="Maumus F."/>
            <person name="Salse J."/>
            <person name="Schmutz J."/>
            <person name="Rensing S.A."/>
        </authorList>
    </citation>
    <scope>NUCLEOTIDE SEQUENCE [LARGE SCALE GENOMIC DNA]</scope>
    <source>
        <strain evidence="2 3">cv. Gransden 2004</strain>
    </source>
</reference>
<name>A0A2K1J9P3_PHYPA</name>
<evidence type="ECO:0000313" key="2">
    <source>
        <dbReference type="EnsemblPlants" id="Pp3c16_22720V3.1"/>
    </source>
</evidence>
<gene>
    <name evidence="1" type="ORF">PHYPA_021359</name>
</gene>
<dbReference type="PaxDb" id="3218-PP1S4_220V6.1"/>
<accession>A0A2K1J9P3</accession>
<reference evidence="1 3" key="1">
    <citation type="journal article" date="2008" name="Science">
        <title>The Physcomitrella genome reveals evolutionary insights into the conquest of land by plants.</title>
        <authorList>
            <person name="Rensing S."/>
            <person name="Lang D."/>
            <person name="Zimmer A."/>
            <person name="Terry A."/>
            <person name="Salamov A."/>
            <person name="Shapiro H."/>
            <person name="Nishiyama T."/>
            <person name="Perroud P.-F."/>
            <person name="Lindquist E."/>
            <person name="Kamisugi Y."/>
            <person name="Tanahashi T."/>
            <person name="Sakakibara K."/>
            <person name="Fujita T."/>
            <person name="Oishi K."/>
            <person name="Shin-I T."/>
            <person name="Kuroki Y."/>
            <person name="Toyoda A."/>
            <person name="Suzuki Y."/>
            <person name="Hashimoto A."/>
            <person name="Yamaguchi K."/>
            <person name="Sugano A."/>
            <person name="Kohara Y."/>
            <person name="Fujiyama A."/>
            <person name="Anterola A."/>
            <person name="Aoki S."/>
            <person name="Ashton N."/>
            <person name="Barbazuk W.B."/>
            <person name="Barker E."/>
            <person name="Bennetzen J."/>
            <person name="Bezanilla M."/>
            <person name="Blankenship R."/>
            <person name="Cho S.H."/>
            <person name="Dutcher S."/>
            <person name="Estelle M."/>
            <person name="Fawcett J.A."/>
            <person name="Gundlach H."/>
            <person name="Hanada K."/>
            <person name="Heyl A."/>
            <person name="Hicks K.A."/>
            <person name="Hugh J."/>
            <person name="Lohr M."/>
            <person name="Mayer K."/>
            <person name="Melkozernov A."/>
            <person name="Murata T."/>
            <person name="Nelson D."/>
            <person name="Pils B."/>
            <person name="Prigge M."/>
            <person name="Reiss B."/>
            <person name="Renner T."/>
            <person name="Rombauts S."/>
            <person name="Rushton P."/>
            <person name="Sanderfoot A."/>
            <person name="Schween G."/>
            <person name="Shiu S.-H."/>
            <person name="Stueber K."/>
            <person name="Theodoulou F.L."/>
            <person name="Tu H."/>
            <person name="Van de Peer Y."/>
            <person name="Verrier P.J."/>
            <person name="Waters E."/>
            <person name="Wood A."/>
            <person name="Yang L."/>
            <person name="Cove D."/>
            <person name="Cuming A."/>
            <person name="Hasebe M."/>
            <person name="Lucas S."/>
            <person name="Mishler D.B."/>
            <person name="Reski R."/>
            <person name="Grigoriev I."/>
            <person name="Quatrano R.S."/>
            <person name="Boore J.L."/>
        </authorList>
    </citation>
    <scope>NUCLEOTIDE SEQUENCE [LARGE SCALE GENOMIC DNA]</scope>
    <source>
        <strain evidence="2 3">cv. Gransden 2004</strain>
    </source>
</reference>
<evidence type="ECO:0000313" key="1">
    <source>
        <dbReference type="EMBL" id="PNR38248.1"/>
    </source>
</evidence>
<sequence length="46" mass="5474">MLRSTAGGIIQNDKERKKPSVSWKFTGWFDYNVVFTGLLREWKIRN</sequence>
<dbReference type="Proteomes" id="UP000006727">
    <property type="component" value="Chromosome 16"/>
</dbReference>
<keyword evidence="3" id="KW-1185">Reference proteome</keyword>